<dbReference type="PANTHER" id="PTHR11469:SF1">
    <property type="entry name" value="GLUCOSE-6-PHOSPHATE ISOMERASE"/>
    <property type="match status" value="1"/>
</dbReference>
<comment type="pathway">
    <text evidence="1 7 8">Carbohydrate degradation; glycolysis; D-glyceraldehyde 3-phosphate and glycerone phosphate from D-glucose: step 2/4.</text>
</comment>
<evidence type="ECO:0000256" key="7">
    <source>
        <dbReference type="HAMAP-Rule" id="MF_00473"/>
    </source>
</evidence>
<gene>
    <name evidence="7 9" type="primary">pgi</name>
    <name evidence="9" type="ORF">MGMO_11c00350</name>
</gene>
<evidence type="ECO:0000256" key="4">
    <source>
        <dbReference type="ARBA" id="ARBA00023152"/>
    </source>
</evidence>
<comment type="function">
    <text evidence="7">Catalyzes the reversible isomerization of glucose-6-phosphate to fructose-6-phosphate.</text>
</comment>
<dbReference type="NCBIfam" id="NF010696">
    <property type="entry name" value="PRK14096.1"/>
    <property type="match status" value="1"/>
</dbReference>
<organism evidence="9 10">
    <name type="scientific">Methyloglobulus morosus KoM1</name>
    <dbReference type="NCBI Taxonomy" id="1116472"/>
    <lineage>
        <taxon>Bacteria</taxon>
        <taxon>Pseudomonadati</taxon>
        <taxon>Pseudomonadota</taxon>
        <taxon>Gammaproteobacteria</taxon>
        <taxon>Methylococcales</taxon>
        <taxon>Methylococcaceae</taxon>
        <taxon>Methyloglobulus</taxon>
    </lineage>
</organism>
<dbReference type="AlphaFoldDB" id="V5CA90"/>
<dbReference type="CDD" id="cd05016">
    <property type="entry name" value="SIS_PGI_2"/>
    <property type="match status" value="1"/>
</dbReference>
<comment type="subcellular location">
    <subcellularLocation>
        <location evidence="7">Cytoplasm</location>
    </subcellularLocation>
</comment>
<dbReference type="STRING" id="1116472.MGMO_11c00350"/>
<proteinExistence type="inferred from homology"/>
<keyword evidence="7" id="KW-0963">Cytoplasm</keyword>
<dbReference type="PROSITE" id="PS51463">
    <property type="entry name" value="P_GLUCOSE_ISOMERASE_3"/>
    <property type="match status" value="1"/>
</dbReference>
<dbReference type="eggNOG" id="COG0166">
    <property type="taxonomic scope" value="Bacteria"/>
</dbReference>
<evidence type="ECO:0000256" key="8">
    <source>
        <dbReference type="RuleBase" id="RU000612"/>
    </source>
</evidence>
<evidence type="ECO:0000256" key="6">
    <source>
        <dbReference type="ARBA" id="ARBA00029321"/>
    </source>
</evidence>
<dbReference type="GO" id="GO:0004347">
    <property type="term" value="F:glucose-6-phosphate isomerase activity"/>
    <property type="evidence" value="ECO:0007669"/>
    <property type="project" value="UniProtKB-UniRule"/>
</dbReference>
<keyword evidence="5 7" id="KW-0413">Isomerase</keyword>
<feature type="active site" evidence="7">
    <location>
        <position position="455"/>
    </location>
</feature>
<dbReference type="HAMAP" id="MF_00473">
    <property type="entry name" value="G6P_isomerase"/>
    <property type="match status" value="1"/>
</dbReference>
<dbReference type="FunFam" id="3.40.50.10490:FF:000023">
    <property type="entry name" value="Glucose-6-phosphate isomerase"/>
    <property type="match status" value="1"/>
</dbReference>
<dbReference type="GO" id="GO:0005829">
    <property type="term" value="C:cytosol"/>
    <property type="evidence" value="ECO:0007669"/>
    <property type="project" value="TreeGrafter"/>
</dbReference>
<sequence length="543" mass="60196">MNNQELWQRYQDWLYFHEGLGLYLDVSRMNFGDDLIGKLQPKFEQAFKAMDELEAGAIANPDENRRVGHYWLRDPELAPEELKGEIVATLEQIESFVEKVHEGIIRPPSAPQFTDILSIGIGGSSLGPKFVAKALVADFPPLNIHFIDNTDPDGMDQVLNRLKDRLCSTLCIVISKSGGTSETRNGLLEAKHAFHSQGLDFSRHAVAITMSGSQMDVAENCDNWLAKFAMFDWVGGRTSEMSSVGLLSAALLGIDIRSMLGGAQEMDKATRLPDIKRNPASLLALCWYHACHGDNGSKNMVILPYKDSLVLFSRYLQQLVMESLGKELDRDGKVVHEGITVYGNKGSTDQHAYVQQLREGLPDFFATFIEVLEDRKGPSIEIEPDFTSGDFLSGLLQGTRQALYDNQRESITITVPRVDTRCVGALIALYERAVGFYASLVNINAYHQPGVEAGKKAAADFLLLQKNILAVLKTTRQPLTLSALAEKIGVPDQVETIYKVVRHLSMNPRQIVLHGNLAKPVELSVSLGRQNNEEGNLILRKAS</sequence>
<dbReference type="GO" id="GO:0006096">
    <property type="term" value="P:glycolytic process"/>
    <property type="evidence" value="ECO:0007669"/>
    <property type="project" value="UniProtKB-UniRule"/>
</dbReference>
<keyword evidence="10" id="KW-1185">Reference proteome</keyword>
<comment type="caution">
    <text evidence="9">The sequence shown here is derived from an EMBL/GenBank/DDBJ whole genome shotgun (WGS) entry which is preliminary data.</text>
</comment>
<dbReference type="InterPro" id="IPR018189">
    <property type="entry name" value="Phosphoglucose_isomerase_CS"/>
</dbReference>
<evidence type="ECO:0000256" key="3">
    <source>
        <dbReference type="ARBA" id="ARBA00022432"/>
    </source>
</evidence>
<dbReference type="Proteomes" id="UP000017842">
    <property type="component" value="Unassembled WGS sequence"/>
</dbReference>
<name>V5CA90_9GAMM</name>
<evidence type="ECO:0000313" key="10">
    <source>
        <dbReference type="Proteomes" id="UP000017842"/>
    </source>
</evidence>
<comment type="catalytic activity">
    <reaction evidence="6 7 8">
        <text>alpha-D-glucose 6-phosphate = beta-D-fructose 6-phosphate</text>
        <dbReference type="Rhea" id="RHEA:11816"/>
        <dbReference type="ChEBI" id="CHEBI:57634"/>
        <dbReference type="ChEBI" id="CHEBI:58225"/>
        <dbReference type="EC" id="5.3.1.9"/>
    </reaction>
</comment>
<dbReference type="GO" id="GO:0048029">
    <property type="term" value="F:monosaccharide binding"/>
    <property type="evidence" value="ECO:0007669"/>
    <property type="project" value="TreeGrafter"/>
</dbReference>
<dbReference type="Pfam" id="PF00342">
    <property type="entry name" value="PGI"/>
    <property type="match status" value="2"/>
</dbReference>
<feature type="active site" description="Proton donor" evidence="7">
    <location>
        <position position="322"/>
    </location>
</feature>
<dbReference type="OrthoDB" id="140919at2"/>
<evidence type="ECO:0000256" key="5">
    <source>
        <dbReference type="ARBA" id="ARBA00023235"/>
    </source>
</evidence>
<dbReference type="CDD" id="cd05015">
    <property type="entry name" value="SIS_PGI_1"/>
    <property type="match status" value="1"/>
</dbReference>
<dbReference type="GO" id="GO:0097367">
    <property type="term" value="F:carbohydrate derivative binding"/>
    <property type="evidence" value="ECO:0007669"/>
    <property type="project" value="InterPro"/>
</dbReference>
<dbReference type="GO" id="GO:0006094">
    <property type="term" value="P:gluconeogenesis"/>
    <property type="evidence" value="ECO:0007669"/>
    <property type="project" value="UniProtKB-UniRule"/>
</dbReference>
<keyword evidence="3 7" id="KW-0312">Gluconeogenesis</keyword>
<reference evidence="9 10" key="1">
    <citation type="journal article" date="2013" name="Genome Announc.">
        <title>Draft Genome Sequence of the Methanotrophic Gammaproteobacterium Methyloglobulus morosus DSM 22980 Strain KoM1.</title>
        <authorList>
            <person name="Poehlein A."/>
            <person name="Deutzmann J.S."/>
            <person name="Daniel R."/>
            <person name="Simeonova D.D."/>
        </authorList>
    </citation>
    <scope>NUCLEOTIDE SEQUENCE [LARGE SCALE GENOMIC DNA]</scope>
    <source>
        <strain evidence="9 10">KoM1</strain>
    </source>
</reference>
<dbReference type="SUPFAM" id="SSF53697">
    <property type="entry name" value="SIS domain"/>
    <property type="match status" value="1"/>
</dbReference>
<dbReference type="Gene3D" id="3.40.50.10490">
    <property type="entry name" value="Glucose-6-phosphate isomerase like protein, domain 1"/>
    <property type="match status" value="2"/>
</dbReference>
<dbReference type="PRINTS" id="PR00662">
    <property type="entry name" value="G6PISOMERASE"/>
</dbReference>
<dbReference type="InterPro" id="IPR035482">
    <property type="entry name" value="SIS_PGI_2"/>
</dbReference>
<dbReference type="InterPro" id="IPR035476">
    <property type="entry name" value="SIS_PGI_1"/>
</dbReference>
<dbReference type="PANTHER" id="PTHR11469">
    <property type="entry name" value="GLUCOSE-6-PHOSPHATE ISOMERASE"/>
    <property type="match status" value="1"/>
</dbReference>
<dbReference type="UniPathway" id="UPA00109">
    <property type="reaction ID" value="UER00181"/>
</dbReference>
<dbReference type="PATRIC" id="fig|1116472.3.peg.411"/>
<protein>
    <recommendedName>
        <fullName evidence="7">Glucose-6-phosphate isomerase</fullName>
        <shortName evidence="7">GPI</shortName>
        <ecNumber evidence="7">5.3.1.9</ecNumber>
    </recommendedName>
    <alternativeName>
        <fullName evidence="7">Phosphoglucose isomerase</fullName>
        <shortName evidence="7">PGI</shortName>
    </alternativeName>
    <alternativeName>
        <fullName evidence="7">Phosphohexose isomerase</fullName>
        <shortName evidence="7">PHI</shortName>
    </alternativeName>
</protein>
<keyword evidence="4 7" id="KW-0324">Glycolysis</keyword>
<dbReference type="RefSeq" id="WP_023493318.1">
    <property type="nucleotide sequence ID" value="NZ_AYLO01000011.1"/>
</dbReference>
<dbReference type="EMBL" id="AYLO01000011">
    <property type="protein sequence ID" value="ESS73728.1"/>
    <property type="molecule type" value="Genomic_DNA"/>
</dbReference>
<dbReference type="PROSITE" id="PS00174">
    <property type="entry name" value="P_GLUCOSE_ISOMERASE_2"/>
    <property type="match status" value="1"/>
</dbReference>
<dbReference type="InterPro" id="IPR001672">
    <property type="entry name" value="G6P_Isomerase"/>
</dbReference>
<comment type="pathway">
    <text evidence="7">Carbohydrate biosynthesis; gluconeogenesis.</text>
</comment>
<comment type="similarity">
    <text evidence="2 7 8">Belongs to the GPI family.</text>
</comment>
<evidence type="ECO:0000256" key="2">
    <source>
        <dbReference type="ARBA" id="ARBA00006604"/>
    </source>
</evidence>
<dbReference type="UniPathway" id="UPA00138"/>
<feature type="active site" evidence="7">
    <location>
        <position position="351"/>
    </location>
</feature>
<evidence type="ECO:0000256" key="1">
    <source>
        <dbReference type="ARBA" id="ARBA00004926"/>
    </source>
</evidence>
<evidence type="ECO:0000313" key="9">
    <source>
        <dbReference type="EMBL" id="ESS73728.1"/>
    </source>
</evidence>
<accession>V5CA90</accession>
<dbReference type="GO" id="GO:0051156">
    <property type="term" value="P:glucose 6-phosphate metabolic process"/>
    <property type="evidence" value="ECO:0007669"/>
    <property type="project" value="TreeGrafter"/>
</dbReference>
<dbReference type="InterPro" id="IPR046348">
    <property type="entry name" value="SIS_dom_sf"/>
</dbReference>
<dbReference type="EC" id="5.3.1.9" evidence="7"/>
<dbReference type="FunFam" id="3.40.50.10490:FF:000021">
    <property type="entry name" value="Glucose-6-phosphate isomerase"/>
    <property type="match status" value="1"/>
</dbReference>